<proteinExistence type="predicted"/>
<dbReference type="PANTHER" id="PTHR35339">
    <property type="entry name" value="LINALOOL DEHYDRATASE_ISOMERASE DOMAIN-CONTAINING PROTEIN"/>
    <property type="match status" value="1"/>
</dbReference>
<dbReference type="Proteomes" id="UP000184287">
    <property type="component" value="Unassembled WGS sequence"/>
</dbReference>
<reference evidence="3" key="1">
    <citation type="submission" date="2016-11" db="EMBL/GenBank/DDBJ databases">
        <authorList>
            <person name="Varghese N."/>
            <person name="Submissions S."/>
        </authorList>
    </citation>
    <scope>NUCLEOTIDE SEQUENCE [LARGE SCALE GENOMIC DNA]</scope>
    <source>
        <strain evidence="3">DSM 16990</strain>
    </source>
</reference>
<dbReference type="Pfam" id="PF10022">
    <property type="entry name" value="DUF2264"/>
    <property type="match status" value="1"/>
</dbReference>
<name>A0A1M5PS20_9SPHI</name>
<organism evidence="2 3">
    <name type="scientific">Pedobacter caeni</name>
    <dbReference type="NCBI Taxonomy" id="288992"/>
    <lineage>
        <taxon>Bacteria</taxon>
        <taxon>Pseudomonadati</taxon>
        <taxon>Bacteroidota</taxon>
        <taxon>Sphingobacteriia</taxon>
        <taxon>Sphingobacteriales</taxon>
        <taxon>Sphingobacteriaceae</taxon>
        <taxon>Pedobacter</taxon>
    </lineage>
</organism>
<keyword evidence="3" id="KW-1185">Reference proteome</keyword>
<evidence type="ECO:0000313" key="2">
    <source>
        <dbReference type="EMBL" id="SHH04595.1"/>
    </source>
</evidence>
<gene>
    <name evidence="2" type="ORF">SAMN04488522_11069</name>
</gene>
<dbReference type="InterPro" id="IPR049349">
    <property type="entry name" value="DUF2264_N"/>
</dbReference>
<dbReference type="STRING" id="288992.SAMN04488522_11069"/>
<protein>
    <recommendedName>
        <fullName evidence="1">DUF2264 domain-containing protein</fullName>
    </recommendedName>
</protein>
<evidence type="ECO:0000259" key="1">
    <source>
        <dbReference type="Pfam" id="PF10022"/>
    </source>
</evidence>
<sequence length="454" mass="51276">MLTVLLNGYQTFAQGKLNQVQRFSFIFGLYSRSQIMERRKFLGAISLAGLAGAMTPTSLMATENQPIELKVKARDEREFWWKLLYKIADPVTSNLANGTFKKNMLVEKSPSFDSRSIHVTYLEAVGRTYAGIAPWLALPDDETKEGASRKKMRNDALQGLTKCFDPASPDQLNFKTDYQPIVDAAYLAHAFLRAPKALWEPLDTLTKDRIITAFKSLRNRKPFSSNWLLFGSMAEAFMLSVGQEPDLERLNKGIKKLNDWYKGDGYYGDGPNLAFDYYNSFVIHPMMVDTLKVLVDHSMATQKEYDLALSRMERYAVGQERMISPEGTFPPIGRSITYRTGALQALSQIALMEKLPKTIKPAQVRAALTLVKKNMYEVPGTFDKNGWLQLGFVGHDPDIADYYTSTGSLYMATLSFLPLGLPATNEFWSAPAEDWTARKAWGGKKFAKDYHVDY</sequence>
<accession>A0A1M5PS20</accession>
<dbReference type="PANTHER" id="PTHR35339:SF3">
    <property type="entry name" value="DUF2264 DOMAIN-CONTAINING PROTEIN"/>
    <property type="match status" value="1"/>
</dbReference>
<dbReference type="EMBL" id="FQUQ01000010">
    <property type="protein sequence ID" value="SHH04595.1"/>
    <property type="molecule type" value="Genomic_DNA"/>
</dbReference>
<feature type="domain" description="DUF2264" evidence="1">
    <location>
        <begin position="77"/>
        <end position="435"/>
    </location>
</feature>
<evidence type="ECO:0000313" key="3">
    <source>
        <dbReference type="Proteomes" id="UP000184287"/>
    </source>
</evidence>
<dbReference type="AlphaFoldDB" id="A0A1M5PS20"/>
<dbReference type="InterPro" id="IPR016624">
    <property type="entry name" value="UCP014753"/>
</dbReference>